<proteinExistence type="predicted"/>
<evidence type="ECO:0000313" key="1">
    <source>
        <dbReference type="EMBL" id="TWT53775.1"/>
    </source>
</evidence>
<accession>A0A5C5WUX9</accession>
<reference evidence="1 2" key="1">
    <citation type="submission" date="2019-02" db="EMBL/GenBank/DDBJ databases">
        <title>Deep-cultivation of Planctomycetes and their phenomic and genomic characterization uncovers novel biology.</title>
        <authorList>
            <person name="Wiegand S."/>
            <person name="Jogler M."/>
            <person name="Boedeker C."/>
            <person name="Pinto D."/>
            <person name="Vollmers J."/>
            <person name="Rivas-Marin E."/>
            <person name="Kohn T."/>
            <person name="Peeters S.H."/>
            <person name="Heuer A."/>
            <person name="Rast P."/>
            <person name="Oberbeckmann S."/>
            <person name="Bunk B."/>
            <person name="Jeske O."/>
            <person name="Meyerdierks A."/>
            <person name="Storesund J.E."/>
            <person name="Kallscheuer N."/>
            <person name="Luecker S."/>
            <person name="Lage O.M."/>
            <person name="Pohl T."/>
            <person name="Merkel B.J."/>
            <person name="Hornburger P."/>
            <person name="Mueller R.-W."/>
            <person name="Bruemmer F."/>
            <person name="Labrenz M."/>
            <person name="Spormann A.M."/>
            <person name="Op Den Camp H."/>
            <person name="Overmann J."/>
            <person name="Amann R."/>
            <person name="Jetten M.S.M."/>
            <person name="Mascher T."/>
            <person name="Medema M.H."/>
            <person name="Devos D.P."/>
            <person name="Kaster A.-K."/>
            <person name="Ovreas L."/>
            <person name="Rohde M."/>
            <person name="Galperin M.Y."/>
            <person name="Jogler C."/>
        </authorList>
    </citation>
    <scope>NUCLEOTIDE SEQUENCE [LARGE SCALE GENOMIC DNA]</scope>
    <source>
        <strain evidence="1 2">Pla22</strain>
    </source>
</reference>
<comment type="caution">
    <text evidence="1">The sequence shown here is derived from an EMBL/GenBank/DDBJ whole genome shotgun (WGS) entry which is preliminary data.</text>
</comment>
<organism evidence="1 2">
    <name type="scientific">Rubripirellula amarantea</name>
    <dbReference type="NCBI Taxonomy" id="2527999"/>
    <lineage>
        <taxon>Bacteria</taxon>
        <taxon>Pseudomonadati</taxon>
        <taxon>Planctomycetota</taxon>
        <taxon>Planctomycetia</taxon>
        <taxon>Pirellulales</taxon>
        <taxon>Pirellulaceae</taxon>
        <taxon>Rubripirellula</taxon>
    </lineage>
</organism>
<dbReference type="EMBL" id="SJPI01000001">
    <property type="protein sequence ID" value="TWT53775.1"/>
    <property type="molecule type" value="Genomic_DNA"/>
</dbReference>
<name>A0A5C5WUX9_9BACT</name>
<protein>
    <submittedName>
        <fullName evidence="1">Uncharacterized protein</fullName>
    </submittedName>
</protein>
<dbReference type="AlphaFoldDB" id="A0A5C5WUX9"/>
<dbReference type="Proteomes" id="UP000316598">
    <property type="component" value="Unassembled WGS sequence"/>
</dbReference>
<keyword evidence="2" id="KW-1185">Reference proteome</keyword>
<gene>
    <name evidence="1" type="ORF">Pla22_14080</name>
</gene>
<sequence length="57" mass="6606">MRLSHVLTLTSYFKRKKRRINDSSLVACDRLANEQVASQSIEEAFVDEKTLPVNRHC</sequence>
<evidence type="ECO:0000313" key="2">
    <source>
        <dbReference type="Proteomes" id="UP000316598"/>
    </source>
</evidence>